<keyword evidence="7" id="KW-1185">Reference proteome</keyword>
<accession>I3ZK45</accession>
<comment type="catalytic activity">
    <reaction evidence="1">
        <text>Hydrolyzes the link between N-acetylmuramoyl residues and L-amino acid residues in certain cell-wall glycopeptides.</text>
        <dbReference type="EC" id="3.5.1.28"/>
    </reaction>
</comment>
<evidence type="ECO:0000256" key="3">
    <source>
        <dbReference type="ARBA" id="ARBA00022801"/>
    </source>
</evidence>
<dbReference type="CDD" id="cd02696">
    <property type="entry name" value="MurNAc-LAA"/>
    <property type="match status" value="1"/>
</dbReference>
<dbReference type="EC" id="3.5.1.28" evidence="2"/>
<organism evidence="6 7">
    <name type="scientific">Terriglobus roseus (strain DSM 18391 / NRRL B-41598 / KBS 63)</name>
    <dbReference type="NCBI Taxonomy" id="926566"/>
    <lineage>
        <taxon>Bacteria</taxon>
        <taxon>Pseudomonadati</taxon>
        <taxon>Acidobacteriota</taxon>
        <taxon>Terriglobia</taxon>
        <taxon>Terriglobales</taxon>
        <taxon>Acidobacteriaceae</taxon>
        <taxon>Terriglobus</taxon>
    </lineage>
</organism>
<dbReference type="PANTHER" id="PTHR30404">
    <property type="entry name" value="N-ACETYLMURAMOYL-L-ALANINE AMIDASE"/>
    <property type="match status" value="1"/>
</dbReference>
<feature type="domain" description="MurNAc-LAA" evidence="5">
    <location>
        <begin position="64"/>
        <end position="242"/>
    </location>
</feature>
<dbReference type="Proteomes" id="UP000006056">
    <property type="component" value="Chromosome"/>
</dbReference>
<dbReference type="STRING" id="926566.Terro_3398"/>
<dbReference type="KEGG" id="trs:Terro_3398"/>
<dbReference type="GO" id="GO:0008745">
    <property type="term" value="F:N-acetylmuramoyl-L-alanine amidase activity"/>
    <property type="evidence" value="ECO:0007669"/>
    <property type="project" value="UniProtKB-EC"/>
</dbReference>
<dbReference type="GO" id="GO:0030288">
    <property type="term" value="C:outer membrane-bounded periplasmic space"/>
    <property type="evidence" value="ECO:0007669"/>
    <property type="project" value="TreeGrafter"/>
</dbReference>
<feature type="compositionally biased region" description="Pro residues" evidence="4">
    <location>
        <begin position="254"/>
        <end position="265"/>
    </location>
</feature>
<reference evidence="6 7" key="1">
    <citation type="submission" date="2012-06" db="EMBL/GenBank/DDBJ databases">
        <title>Complete genome of Terriglobus roseus DSM 18391.</title>
        <authorList>
            <consortium name="US DOE Joint Genome Institute (JGI-PGF)"/>
            <person name="Lucas S."/>
            <person name="Copeland A."/>
            <person name="Lapidus A."/>
            <person name="Glavina del Rio T."/>
            <person name="Dalin E."/>
            <person name="Tice H."/>
            <person name="Bruce D."/>
            <person name="Goodwin L."/>
            <person name="Pitluck S."/>
            <person name="Peters L."/>
            <person name="Mikhailova N."/>
            <person name="Munk A.C.C."/>
            <person name="Kyrpides N."/>
            <person name="Mavromatis K."/>
            <person name="Ivanova N."/>
            <person name="Brettin T."/>
            <person name="Detter J.C."/>
            <person name="Han C."/>
            <person name="Larimer F."/>
            <person name="Land M."/>
            <person name="Hauser L."/>
            <person name="Markowitz V."/>
            <person name="Cheng J.-F."/>
            <person name="Hugenholtz P."/>
            <person name="Woyke T."/>
            <person name="Wu D."/>
            <person name="Brambilla E."/>
            <person name="Klenk H.-P."/>
            <person name="Eisen J.A."/>
        </authorList>
    </citation>
    <scope>NUCLEOTIDE SEQUENCE [LARGE SCALE GENOMIC DNA]</scope>
    <source>
        <strain evidence="7">DSM 18391 / NRRL B-41598 / KBS 63</strain>
    </source>
</reference>
<sequence>MRSRLRAITHPIASQKNGAPGFCCGIGVARQPEATRYNHLAVTRLFSTVVLFSSALAFAQQPLVLLDPARGGAETGGRIADRTDEKQVTLQMASRLASLLRARGFAVELTRETDADTSNDARAALANTTHPIACVLLHASTAGTGVHLYTTSMPQVNPDPSVPALWDQAQAAYADRSRAMAGELSTAFGRSRLPISSGTTWMRPLDNMQCPAVAVEVSPQKDGTGPEDPSYQNKVAEVIAGSMLSWRNKVASMMPPPPPPPPPKPVTDGVAKPATATSPSTTPSAPKPVTVPKPAAAPAAIGTPSTTPKSVAPKPVAPKPVVPRPVPVAPAGTNQ</sequence>
<dbReference type="InterPro" id="IPR002508">
    <property type="entry name" value="MurNAc-LAA_cat"/>
</dbReference>
<proteinExistence type="predicted"/>
<evidence type="ECO:0000256" key="1">
    <source>
        <dbReference type="ARBA" id="ARBA00001561"/>
    </source>
</evidence>
<dbReference type="EMBL" id="CP003379">
    <property type="protein sequence ID" value="AFL89613.1"/>
    <property type="molecule type" value="Genomic_DNA"/>
</dbReference>
<dbReference type="GO" id="GO:0009253">
    <property type="term" value="P:peptidoglycan catabolic process"/>
    <property type="evidence" value="ECO:0007669"/>
    <property type="project" value="InterPro"/>
</dbReference>
<name>I3ZK45_TERRK</name>
<keyword evidence="3" id="KW-0378">Hydrolase</keyword>
<dbReference type="Pfam" id="PF01520">
    <property type="entry name" value="Amidase_3"/>
    <property type="match status" value="1"/>
</dbReference>
<dbReference type="HOGENOM" id="CLU_071603_0_0_0"/>
<evidence type="ECO:0000313" key="7">
    <source>
        <dbReference type="Proteomes" id="UP000006056"/>
    </source>
</evidence>
<dbReference type="Gene3D" id="3.40.630.40">
    <property type="entry name" value="Zn-dependent exopeptidases"/>
    <property type="match status" value="1"/>
</dbReference>
<dbReference type="PANTHER" id="PTHR30404:SF0">
    <property type="entry name" value="N-ACETYLMURAMOYL-L-ALANINE AMIDASE AMIC"/>
    <property type="match status" value="1"/>
</dbReference>
<dbReference type="eggNOG" id="COG0860">
    <property type="taxonomic scope" value="Bacteria"/>
</dbReference>
<evidence type="ECO:0000256" key="2">
    <source>
        <dbReference type="ARBA" id="ARBA00011901"/>
    </source>
</evidence>
<dbReference type="AlphaFoldDB" id="I3ZK45"/>
<dbReference type="SUPFAM" id="SSF53187">
    <property type="entry name" value="Zn-dependent exopeptidases"/>
    <property type="match status" value="1"/>
</dbReference>
<feature type="region of interest" description="Disordered" evidence="4">
    <location>
        <begin position="249"/>
        <end position="335"/>
    </location>
</feature>
<feature type="compositionally biased region" description="Pro residues" evidence="4">
    <location>
        <begin position="315"/>
        <end position="328"/>
    </location>
</feature>
<evidence type="ECO:0000256" key="4">
    <source>
        <dbReference type="SAM" id="MobiDB-lite"/>
    </source>
</evidence>
<dbReference type="InterPro" id="IPR050695">
    <property type="entry name" value="N-acetylmuramoyl_amidase_3"/>
</dbReference>
<feature type="compositionally biased region" description="Low complexity" evidence="4">
    <location>
        <begin position="292"/>
        <end position="314"/>
    </location>
</feature>
<evidence type="ECO:0000259" key="5">
    <source>
        <dbReference type="Pfam" id="PF01520"/>
    </source>
</evidence>
<feature type="compositionally biased region" description="Low complexity" evidence="4">
    <location>
        <begin position="270"/>
        <end position="284"/>
    </location>
</feature>
<protein>
    <recommendedName>
        <fullName evidence="2">N-acetylmuramoyl-L-alanine amidase</fullName>
        <ecNumber evidence="2">3.5.1.28</ecNumber>
    </recommendedName>
</protein>
<gene>
    <name evidence="6" type="ordered locus">Terro_3398</name>
</gene>
<evidence type="ECO:0000313" key="6">
    <source>
        <dbReference type="EMBL" id="AFL89613.1"/>
    </source>
</evidence>